<comment type="caution">
    <text evidence="3">The sequence shown here is derived from an EMBL/GenBank/DDBJ whole genome shotgun (WGS) entry which is preliminary data.</text>
</comment>
<feature type="region of interest" description="Disordered" evidence="1">
    <location>
        <begin position="44"/>
        <end position="76"/>
    </location>
</feature>
<name>A0A5C4J3J5_9ACTN</name>
<dbReference type="Proteomes" id="UP000309174">
    <property type="component" value="Unassembled WGS sequence"/>
</dbReference>
<keyword evidence="2" id="KW-1133">Transmembrane helix</keyword>
<evidence type="ECO:0000256" key="1">
    <source>
        <dbReference type="SAM" id="MobiDB-lite"/>
    </source>
</evidence>
<organism evidence="3 4">
    <name type="scientific">Actinomadura soli</name>
    <dbReference type="NCBI Taxonomy" id="2508997"/>
    <lineage>
        <taxon>Bacteria</taxon>
        <taxon>Bacillati</taxon>
        <taxon>Actinomycetota</taxon>
        <taxon>Actinomycetes</taxon>
        <taxon>Streptosporangiales</taxon>
        <taxon>Thermomonosporaceae</taxon>
        <taxon>Actinomadura</taxon>
    </lineage>
</organism>
<evidence type="ECO:0000313" key="3">
    <source>
        <dbReference type="EMBL" id="TMQ91375.1"/>
    </source>
</evidence>
<feature type="transmembrane region" description="Helical" evidence="2">
    <location>
        <begin position="12"/>
        <end position="34"/>
    </location>
</feature>
<keyword evidence="2" id="KW-0812">Transmembrane</keyword>
<feature type="compositionally biased region" description="Basic and acidic residues" evidence="1">
    <location>
        <begin position="52"/>
        <end position="62"/>
    </location>
</feature>
<proteinExistence type="predicted"/>
<keyword evidence="4" id="KW-1185">Reference proteome</keyword>
<keyword evidence="2" id="KW-0472">Membrane</keyword>
<evidence type="ECO:0000313" key="4">
    <source>
        <dbReference type="Proteomes" id="UP000309174"/>
    </source>
</evidence>
<dbReference type="OrthoDB" id="9850459at2"/>
<reference evidence="3 4" key="1">
    <citation type="submission" date="2019-05" db="EMBL/GenBank/DDBJ databases">
        <title>Draft genome sequence of Actinomadura sp. 14C53.</title>
        <authorList>
            <person name="Saricaoglu S."/>
            <person name="Isik K."/>
        </authorList>
    </citation>
    <scope>NUCLEOTIDE SEQUENCE [LARGE SCALE GENOMIC DNA]</scope>
    <source>
        <strain evidence="3 4">14C53</strain>
    </source>
</reference>
<evidence type="ECO:0000256" key="2">
    <source>
        <dbReference type="SAM" id="Phobius"/>
    </source>
</evidence>
<accession>A0A5C4J3J5</accession>
<sequence>MITTGEMLQQIFVQLAVLTVGSVLGGIVIGFLLYPRLFRHGRHAAKSSHSRTQVERRPRHGDVAPLTRSWESRGRW</sequence>
<dbReference type="RefSeq" id="WP_138648800.1">
    <property type="nucleotide sequence ID" value="NZ_VCKW01000215.1"/>
</dbReference>
<protein>
    <submittedName>
        <fullName evidence="3">Uncharacterized protein</fullName>
    </submittedName>
</protein>
<gene>
    <name evidence="3" type="ORF">ETD83_31250</name>
</gene>
<dbReference type="EMBL" id="VCKW01000215">
    <property type="protein sequence ID" value="TMQ91375.1"/>
    <property type="molecule type" value="Genomic_DNA"/>
</dbReference>
<dbReference type="AlphaFoldDB" id="A0A5C4J3J5"/>